<dbReference type="STRING" id="133412.A0A1R1YHU4"/>
<dbReference type="OrthoDB" id="45930at2759"/>
<reference evidence="2 3" key="1">
    <citation type="submission" date="2017-01" db="EMBL/GenBank/DDBJ databases">
        <authorList>
            <person name="Mah S.A."/>
            <person name="Swanson W.J."/>
            <person name="Moy G.W."/>
            <person name="Vacquier V.D."/>
        </authorList>
    </citation>
    <scope>NUCLEOTIDE SEQUENCE [LARGE SCALE GENOMIC DNA]</scope>
    <source>
        <strain evidence="2 3">GSMNP</strain>
    </source>
</reference>
<comment type="caution">
    <text evidence="2">The sequence shown here is derived from an EMBL/GenBank/DDBJ whole genome shotgun (WGS) entry which is preliminary data.</text>
</comment>
<feature type="region of interest" description="Disordered" evidence="1">
    <location>
        <begin position="66"/>
        <end position="85"/>
    </location>
</feature>
<evidence type="ECO:0000313" key="2">
    <source>
        <dbReference type="EMBL" id="OMJ26276.1"/>
    </source>
</evidence>
<dbReference type="PANTHER" id="PTHR28080:SF1">
    <property type="entry name" value="PEROXISOMAL BIOGENESIS FACTOR 3"/>
    <property type="match status" value="1"/>
</dbReference>
<feature type="compositionally biased region" description="Polar residues" evidence="1">
    <location>
        <begin position="92"/>
        <end position="102"/>
    </location>
</feature>
<dbReference type="GO" id="GO:0030674">
    <property type="term" value="F:protein-macromolecule adaptor activity"/>
    <property type="evidence" value="ECO:0007669"/>
    <property type="project" value="TreeGrafter"/>
</dbReference>
<accession>A0A1R1YHU4</accession>
<dbReference type="GO" id="GO:0045046">
    <property type="term" value="P:protein import into peroxisome membrane"/>
    <property type="evidence" value="ECO:0007669"/>
    <property type="project" value="TreeGrafter"/>
</dbReference>
<protein>
    <submittedName>
        <fullName evidence="2">Uncharacterized protein</fullName>
    </submittedName>
</protein>
<proteinExistence type="predicted"/>
<keyword evidence="3" id="KW-1185">Reference proteome</keyword>
<gene>
    <name evidence="2" type="ORF">AYI70_g307</name>
</gene>
<dbReference type="GO" id="GO:0005778">
    <property type="term" value="C:peroxisomal membrane"/>
    <property type="evidence" value="ECO:0007669"/>
    <property type="project" value="InterPro"/>
</dbReference>
<dbReference type="Proteomes" id="UP000187283">
    <property type="component" value="Unassembled WGS sequence"/>
</dbReference>
<dbReference type="AlphaFoldDB" id="A0A1R1YHU4"/>
<sequence>MQESMEQESWAKKNISERFNRNLLDCQFTIQNLSSELILNVINEIDVEILLEELRTLQKIKKISTEAEKENSNPDIIITENSENQDKTIFVQNENDGSSISTTEDKLSSNASSENLDSNINSDSSYSIIKSPEPTKKTDSSYVQSHADDPKNNKGPESVPTIPSRTKVDIWNEIKIKRFSDRIPEILLPSNVYDYEEFFIANDLSHDLVNTERFNTLVRQAKDIFESSLKSEFPQASNSSDSLAPSGIKELSDSSMASSLSSINELETSVKEFEDFISVPEPKISLVKLLPRIAKEVNQILYDSSNQYNEALFSSIEMNALSASIYTAKNLAA</sequence>
<evidence type="ECO:0000313" key="3">
    <source>
        <dbReference type="Proteomes" id="UP000187283"/>
    </source>
</evidence>
<feature type="compositionally biased region" description="Low complexity" evidence="1">
    <location>
        <begin position="112"/>
        <end position="131"/>
    </location>
</feature>
<evidence type="ECO:0000256" key="1">
    <source>
        <dbReference type="SAM" id="MobiDB-lite"/>
    </source>
</evidence>
<feature type="region of interest" description="Disordered" evidence="1">
    <location>
        <begin position="92"/>
        <end position="162"/>
    </location>
</feature>
<name>A0A1R1YHU4_9FUNG</name>
<dbReference type="EMBL" id="LSSN01000044">
    <property type="protein sequence ID" value="OMJ26276.1"/>
    <property type="molecule type" value="Genomic_DNA"/>
</dbReference>
<dbReference type="PANTHER" id="PTHR28080">
    <property type="entry name" value="PEROXISOMAL BIOGENESIS FACTOR 3"/>
    <property type="match status" value="1"/>
</dbReference>
<organism evidence="2 3">
    <name type="scientific">Smittium culicis</name>
    <dbReference type="NCBI Taxonomy" id="133412"/>
    <lineage>
        <taxon>Eukaryota</taxon>
        <taxon>Fungi</taxon>
        <taxon>Fungi incertae sedis</taxon>
        <taxon>Zoopagomycota</taxon>
        <taxon>Kickxellomycotina</taxon>
        <taxon>Harpellomycetes</taxon>
        <taxon>Harpellales</taxon>
        <taxon>Legeriomycetaceae</taxon>
        <taxon>Smittium</taxon>
    </lineage>
</organism>
<dbReference type="Pfam" id="PF04882">
    <property type="entry name" value="Peroxin-3"/>
    <property type="match status" value="1"/>
</dbReference>
<dbReference type="InterPro" id="IPR006966">
    <property type="entry name" value="Peroxin-3"/>
</dbReference>